<feature type="transmembrane region" description="Helical" evidence="9">
    <location>
        <begin position="423"/>
        <end position="441"/>
    </location>
</feature>
<accession>A0A3R7FIP7</accession>
<dbReference type="InterPro" id="IPR036259">
    <property type="entry name" value="MFS_trans_sf"/>
</dbReference>
<evidence type="ECO:0000313" key="11">
    <source>
        <dbReference type="EMBL" id="RKM97961.1"/>
    </source>
</evidence>
<feature type="transmembrane region" description="Helical" evidence="9">
    <location>
        <begin position="182"/>
        <end position="204"/>
    </location>
</feature>
<dbReference type="PROSITE" id="PS50850">
    <property type="entry name" value="MFS"/>
    <property type="match status" value="1"/>
</dbReference>
<dbReference type="Proteomes" id="UP000028058">
    <property type="component" value="Unassembled WGS sequence"/>
</dbReference>
<dbReference type="CDD" id="cd17321">
    <property type="entry name" value="MFS_MMR_MDR_like"/>
    <property type="match status" value="1"/>
</dbReference>
<dbReference type="Gene3D" id="1.20.1720.10">
    <property type="entry name" value="Multidrug resistance protein D"/>
    <property type="match status" value="1"/>
</dbReference>
<dbReference type="PANTHER" id="PTHR42718:SF46">
    <property type="entry name" value="BLR6921 PROTEIN"/>
    <property type="match status" value="1"/>
</dbReference>
<keyword evidence="6 9" id="KW-0472">Membrane</keyword>
<keyword evidence="4 9" id="KW-0812">Transmembrane</keyword>
<feature type="transmembrane region" description="Helical" evidence="9">
    <location>
        <begin position="216"/>
        <end position="236"/>
    </location>
</feature>
<keyword evidence="5 9" id="KW-1133">Transmembrane helix</keyword>
<dbReference type="GO" id="GO:0022857">
    <property type="term" value="F:transmembrane transporter activity"/>
    <property type="evidence" value="ECO:0007669"/>
    <property type="project" value="InterPro"/>
</dbReference>
<feature type="transmembrane region" description="Helical" evidence="9">
    <location>
        <begin position="125"/>
        <end position="143"/>
    </location>
</feature>
<feature type="transmembrane region" description="Helical" evidence="9">
    <location>
        <begin position="242"/>
        <end position="264"/>
    </location>
</feature>
<dbReference type="PRINTS" id="PR01036">
    <property type="entry name" value="TCRTETB"/>
</dbReference>
<protein>
    <submittedName>
        <fullName evidence="11">MFS transporter</fullName>
    </submittedName>
</protein>
<feature type="transmembrane region" description="Helical" evidence="9">
    <location>
        <begin position="95"/>
        <end position="113"/>
    </location>
</feature>
<keyword evidence="3" id="KW-1003">Cell membrane</keyword>
<dbReference type="OrthoDB" id="4325372at2"/>
<comment type="caution">
    <text evidence="11">The sequence shown here is derived from an EMBL/GenBank/DDBJ whole genome shotgun (WGS) entry which is preliminary data.</text>
</comment>
<dbReference type="GO" id="GO:0005886">
    <property type="term" value="C:plasma membrane"/>
    <property type="evidence" value="ECO:0007669"/>
    <property type="project" value="UniProtKB-SubCell"/>
</dbReference>
<dbReference type="InterPro" id="IPR020846">
    <property type="entry name" value="MFS_dom"/>
</dbReference>
<dbReference type="Pfam" id="PF07690">
    <property type="entry name" value="MFS_1"/>
    <property type="match status" value="1"/>
</dbReference>
<keyword evidence="12" id="KW-1185">Reference proteome</keyword>
<evidence type="ECO:0000256" key="3">
    <source>
        <dbReference type="ARBA" id="ARBA00022475"/>
    </source>
</evidence>
<sequence>MTSPNSPQRPTGSAGPAGPSAAAVRTGLILAVCCLGQFMFVLDVASVNVAVPVIAEALGFDMAGLHWLYNSYAIALCGFMMLGGRLADLYGQRRVFLAGGVIFTVAALAGGLAQGPASMVAARGLQGLGAAILVPVTLTVLGTTFTGGPRRTRAFGLWSGVAGGGAAVGVLVGGMITEWFSWRGTMLGTAALGVVLLVLVARAVPEQRNTDAVRQLDLLGVLSLTGGIVALVFGINEIEDHGWASARVVTGLTAAAALLALFLYDQARIARQPLVPLTVFRNRSVSAANLVAVCAWGALGTMFYFISMLFQAVLGYSPLETGAAYLPLALGIFTAARGVAGAVLRLGARPVLMTGLTLAALGMAWLAQAGPGTAYASGLFGPLLLLGLGEGMVLTATTTAATAGLPGHLAGLGSGLLNTTRQLGGAVGLVTLVSIATGLTNEAAARGEEFPQALMAGFSPAFLFSAAFLTVGLLVALAVPGRESGRSVPVASGRPAPAREPAPPVPAEARPRV</sequence>
<dbReference type="SUPFAM" id="SSF103473">
    <property type="entry name" value="MFS general substrate transporter"/>
    <property type="match status" value="1"/>
</dbReference>
<keyword evidence="2" id="KW-0813">Transport</keyword>
<feature type="transmembrane region" description="Helical" evidence="9">
    <location>
        <begin position="155"/>
        <end position="176"/>
    </location>
</feature>
<feature type="transmembrane region" description="Helical" evidence="9">
    <location>
        <begin position="285"/>
        <end position="310"/>
    </location>
</feature>
<evidence type="ECO:0000256" key="5">
    <source>
        <dbReference type="ARBA" id="ARBA00022989"/>
    </source>
</evidence>
<evidence type="ECO:0000256" key="4">
    <source>
        <dbReference type="ARBA" id="ARBA00022692"/>
    </source>
</evidence>
<dbReference type="AlphaFoldDB" id="A0A3R7FIP7"/>
<evidence type="ECO:0000256" key="7">
    <source>
        <dbReference type="ARBA" id="ARBA00023251"/>
    </source>
</evidence>
<dbReference type="RefSeq" id="WP_050363826.1">
    <property type="nucleotide sequence ID" value="NZ_CP134822.1"/>
</dbReference>
<evidence type="ECO:0000259" key="10">
    <source>
        <dbReference type="PROSITE" id="PS50850"/>
    </source>
</evidence>
<comment type="subcellular location">
    <subcellularLocation>
        <location evidence="1">Cell membrane</location>
        <topology evidence="1">Multi-pass membrane protein</topology>
    </subcellularLocation>
</comment>
<dbReference type="EMBL" id="JNAD02000002">
    <property type="protein sequence ID" value="RKM97961.1"/>
    <property type="molecule type" value="Genomic_DNA"/>
</dbReference>
<name>A0A3R7FIP7_9ACTN</name>
<evidence type="ECO:0000256" key="1">
    <source>
        <dbReference type="ARBA" id="ARBA00004651"/>
    </source>
</evidence>
<feature type="domain" description="Major facilitator superfamily (MFS) profile" evidence="10">
    <location>
        <begin position="29"/>
        <end position="484"/>
    </location>
</feature>
<evidence type="ECO:0000256" key="2">
    <source>
        <dbReference type="ARBA" id="ARBA00022448"/>
    </source>
</evidence>
<dbReference type="PANTHER" id="PTHR42718">
    <property type="entry name" value="MAJOR FACILITATOR SUPERFAMILY MULTIDRUG TRANSPORTER MFSC"/>
    <property type="match status" value="1"/>
</dbReference>
<evidence type="ECO:0000313" key="12">
    <source>
        <dbReference type="Proteomes" id="UP000028058"/>
    </source>
</evidence>
<dbReference type="GO" id="GO:0046677">
    <property type="term" value="P:response to antibiotic"/>
    <property type="evidence" value="ECO:0007669"/>
    <property type="project" value="UniProtKB-KW"/>
</dbReference>
<dbReference type="InterPro" id="IPR011701">
    <property type="entry name" value="MFS"/>
</dbReference>
<feature type="transmembrane region" description="Helical" evidence="9">
    <location>
        <begin position="67"/>
        <end position="83"/>
    </location>
</feature>
<evidence type="ECO:0000256" key="8">
    <source>
        <dbReference type="SAM" id="MobiDB-lite"/>
    </source>
</evidence>
<dbReference type="Gene3D" id="1.20.1250.20">
    <property type="entry name" value="MFS general substrate transporter like domains"/>
    <property type="match status" value="1"/>
</dbReference>
<keyword evidence="7" id="KW-0046">Antibiotic resistance</keyword>
<feature type="transmembrane region" description="Helical" evidence="9">
    <location>
        <begin position="28"/>
        <end position="55"/>
    </location>
</feature>
<feature type="transmembrane region" description="Helical" evidence="9">
    <location>
        <begin position="322"/>
        <end position="344"/>
    </location>
</feature>
<evidence type="ECO:0000256" key="9">
    <source>
        <dbReference type="SAM" id="Phobius"/>
    </source>
</evidence>
<evidence type="ECO:0000256" key="6">
    <source>
        <dbReference type="ARBA" id="ARBA00023136"/>
    </source>
</evidence>
<reference evidence="11 12" key="1">
    <citation type="journal article" date="2014" name="Genome Announc.">
        <title>Draft Genome Sequence of Streptomyces fradiae ATCC 19609, a Strain Highly Sensitive to Antibiotics.</title>
        <authorList>
            <person name="Bekker O.B."/>
            <person name="Klimina K.M."/>
            <person name="Vatlin A.A."/>
            <person name="Zakharevich N.V."/>
            <person name="Kasianov A.S."/>
            <person name="Danilenko V.N."/>
        </authorList>
    </citation>
    <scope>NUCLEOTIDE SEQUENCE [LARGE SCALE GENOMIC DNA]</scope>
    <source>
        <strain evidence="11 12">ATCC 19609</strain>
    </source>
</reference>
<feature type="transmembrane region" description="Helical" evidence="9">
    <location>
        <begin position="461"/>
        <end position="479"/>
    </location>
</feature>
<feature type="region of interest" description="Disordered" evidence="8">
    <location>
        <begin position="484"/>
        <end position="513"/>
    </location>
</feature>
<gene>
    <name evidence="11" type="ORF">SFRA_005315</name>
</gene>
<proteinExistence type="predicted"/>
<organism evidence="11 12">
    <name type="scientific">Streptomyces xinghaiensis</name>
    <dbReference type="NCBI Taxonomy" id="1038928"/>
    <lineage>
        <taxon>Bacteria</taxon>
        <taxon>Bacillati</taxon>
        <taxon>Actinomycetota</taxon>
        <taxon>Actinomycetes</taxon>
        <taxon>Kitasatosporales</taxon>
        <taxon>Streptomycetaceae</taxon>
        <taxon>Streptomyces</taxon>
    </lineage>
</organism>